<dbReference type="Gene3D" id="3.40.50.1820">
    <property type="entry name" value="alpha/beta hydrolase"/>
    <property type="match status" value="1"/>
</dbReference>
<dbReference type="InterPro" id="IPR000073">
    <property type="entry name" value="AB_hydrolase_1"/>
</dbReference>
<dbReference type="PRINTS" id="PR00412">
    <property type="entry name" value="EPOXHYDRLASE"/>
</dbReference>
<feature type="region of interest" description="Disordered" evidence="3">
    <location>
        <begin position="92"/>
        <end position="113"/>
    </location>
</feature>
<keyword evidence="1" id="KW-0378">Hydrolase</keyword>
<dbReference type="Pfam" id="PF00561">
    <property type="entry name" value="Abhydrolase_1"/>
    <property type="match status" value="1"/>
</dbReference>
<reference evidence="5 6" key="1">
    <citation type="submission" date="2024-09" db="EMBL/GenBank/DDBJ databases">
        <title>Chromosome-scale assembly of Riccia sorocarpa.</title>
        <authorList>
            <person name="Paukszto L."/>
        </authorList>
    </citation>
    <scope>NUCLEOTIDE SEQUENCE [LARGE SCALE GENOMIC DNA]</scope>
    <source>
        <strain evidence="5">LP-2024</strain>
        <tissue evidence="5">Aerial parts of the thallus</tissue>
    </source>
</reference>
<evidence type="ECO:0000259" key="4">
    <source>
        <dbReference type="Pfam" id="PF00561"/>
    </source>
</evidence>
<dbReference type="InterPro" id="IPR000639">
    <property type="entry name" value="Epox_hydrolase-like"/>
</dbReference>
<gene>
    <name evidence="5" type="ORF">R1sor_007473</name>
</gene>
<organism evidence="5 6">
    <name type="scientific">Riccia sorocarpa</name>
    <dbReference type="NCBI Taxonomy" id="122646"/>
    <lineage>
        <taxon>Eukaryota</taxon>
        <taxon>Viridiplantae</taxon>
        <taxon>Streptophyta</taxon>
        <taxon>Embryophyta</taxon>
        <taxon>Marchantiophyta</taxon>
        <taxon>Marchantiopsida</taxon>
        <taxon>Marchantiidae</taxon>
        <taxon>Marchantiales</taxon>
        <taxon>Ricciaceae</taxon>
        <taxon>Riccia</taxon>
    </lineage>
</organism>
<protein>
    <recommendedName>
        <fullName evidence="4">AB hydrolase-1 domain-containing protein</fullName>
    </recommendedName>
</protein>
<keyword evidence="6" id="KW-1185">Reference proteome</keyword>
<evidence type="ECO:0000256" key="2">
    <source>
        <dbReference type="ARBA" id="ARBA00038334"/>
    </source>
</evidence>
<comment type="similarity">
    <text evidence="2">Belongs to the AB hydrolase superfamily. Epoxide hydrolase family.</text>
</comment>
<feature type="domain" description="AB hydrolase-1" evidence="4">
    <location>
        <begin position="145"/>
        <end position="390"/>
    </location>
</feature>
<name>A0ABD3HU18_9MARC</name>
<dbReference type="AlphaFoldDB" id="A0ABD3HU18"/>
<evidence type="ECO:0000256" key="3">
    <source>
        <dbReference type="SAM" id="MobiDB-lite"/>
    </source>
</evidence>
<feature type="compositionally biased region" description="Basic and acidic residues" evidence="3">
    <location>
        <begin position="101"/>
        <end position="111"/>
    </location>
</feature>
<proteinExistence type="inferred from homology"/>
<sequence length="406" mass="45141">MDCPAMVLATVPTRISMPKFAVLNNISTNGRQSRNQRLHWTVRPSCMHQHHQSSHFLAGPLESGKKNLVSSRTLYVKALPEVGRQRWYLSASGAGEPSSVDSEKSDRHKEGEEEVVDGVTLRHGFLNNNDITIHFVEAGDPTGKLVLLIHGWPNFWYVWKNQFKALSDAGYHAVAIDLRGYNLSSKPDSLEYYVRSAVLDDIVKCIDHFGHGDAAVMVGHDLGSIISWSLAEDHPSKVEKLVTVNTGRLTDFSKILTSNLSQAFRSWYIGAMQIPGVAEFAIAYDNCLVVRSMLKNLIPAMTDDDIERHVKAYSHPGAVKGSISFYRAAVRGLWHPSGEVPVVKTPVTVFWGDKDAFILPIVAQPDKATAPNSKVVHLPESSHWPMWDDPRLFNELLLRTLAETGS</sequence>
<dbReference type="SUPFAM" id="SSF53474">
    <property type="entry name" value="alpha/beta-Hydrolases"/>
    <property type="match status" value="1"/>
</dbReference>
<dbReference type="EMBL" id="JBJQOH010000003">
    <property type="protein sequence ID" value="KAL3693822.1"/>
    <property type="molecule type" value="Genomic_DNA"/>
</dbReference>
<evidence type="ECO:0000256" key="1">
    <source>
        <dbReference type="ARBA" id="ARBA00022801"/>
    </source>
</evidence>
<dbReference type="Proteomes" id="UP001633002">
    <property type="component" value="Unassembled WGS sequence"/>
</dbReference>
<comment type="caution">
    <text evidence="5">The sequence shown here is derived from an EMBL/GenBank/DDBJ whole genome shotgun (WGS) entry which is preliminary data.</text>
</comment>
<evidence type="ECO:0000313" key="5">
    <source>
        <dbReference type="EMBL" id="KAL3693822.1"/>
    </source>
</evidence>
<accession>A0ABD3HU18</accession>
<dbReference type="GO" id="GO:0016787">
    <property type="term" value="F:hydrolase activity"/>
    <property type="evidence" value="ECO:0007669"/>
    <property type="project" value="UniProtKB-KW"/>
</dbReference>
<dbReference type="PRINTS" id="PR00111">
    <property type="entry name" value="ABHYDROLASE"/>
</dbReference>
<dbReference type="InterPro" id="IPR029058">
    <property type="entry name" value="AB_hydrolase_fold"/>
</dbReference>
<evidence type="ECO:0000313" key="6">
    <source>
        <dbReference type="Proteomes" id="UP001633002"/>
    </source>
</evidence>
<dbReference type="PANTHER" id="PTHR43329">
    <property type="entry name" value="EPOXIDE HYDROLASE"/>
    <property type="match status" value="1"/>
</dbReference>